<comment type="caution">
    <text evidence="1">The sequence shown here is derived from an EMBL/GenBank/DDBJ whole genome shotgun (WGS) entry which is preliminary data.</text>
</comment>
<proteinExistence type="predicted"/>
<gene>
    <name evidence="1" type="ORF">EVAR_43083_1</name>
</gene>
<reference evidence="1 2" key="1">
    <citation type="journal article" date="2019" name="Commun. Biol.">
        <title>The bagworm genome reveals a unique fibroin gene that provides high tensile strength.</title>
        <authorList>
            <person name="Kono N."/>
            <person name="Nakamura H."/>
            <person name="Ohtoshi R."/>
            <person name="Tomita M."/>
            <person name="Numata K."/>
            <person name="Arakawa K."/>
        </authorList>
    </citation>
    <scope>NUCLEOTIDE SEQUENCE [LARGE SCALE GENOMIC DNA]</scope>
</reference>
<dbReference type="AlphaFoldDB" id="A0A4C1WV74"/>
<keyword evidence="2" id="KW-1185">Reference proteome</keyword>
<sequence length="121" mass="13372">MATETSDPGPGLNSNFGTAFHTDLGHVLDSNFSRILNFDPFRFQLLIPITLPVRVPIWTRSSKRAPRHVCGGDVHERPAYRGRSAGWTRVTFASTLLTLAAPPVTYARLLSDPIDLRPDST</sequence>
<dbReference type="Proteomes" id="UP000299102">
    <property type="component" value="Unassembled WGS sequence"/>
</dbReference>
<dbReference type="EMBL" id="BGZK01000665">
    <property type="protein sequence ID" value="GBP55328.1"/>
    <property type="molecule type" value="Genomic_DNA"/>
</dbReference>
<accession>A0A4C1WV74</accession>
<evidence type="ECO:0000313" key="2">
    <source>
        <dbReference type="Proteomes" id="UP000299102"/>
    </source>
</evidence>
<protein>
    <submittedName>
        <fullName evidence="1">Uncharacterized protein</fullName>
    </submittedName>
</protein>
<name>A0A4C1WV74_EUMVA</name>
<organism evidence="1 2">
    <name type="scientific">Eumeta variegata</name>
    <name type="common">Bagworm moth</name>
    <name type="synonym">Eumeta japonica</name>
    <dbReference type="NCBI Taxonomy" id="151549"/>
    <lineage>
        <taxon>Eukaryota</taxon>
        <taxon>Metazoa</taxon>
        <taxon>Ecdysozoa</taxon>
        <taxon>Arthropoda</taxon>
        <taxon>Hexapoda</taxon>
        <taxon>Insecta</taxon>
        <taxon>Pterygota</taxon>
        <taxon>Neoptera</taxon>
        <taxon>Endopterygota</taxon>
        <taxon>Lepidoptera</taxon>
        <taxon>Glossata</taxon>
        <taxon>Ditrysia</taxon>
        <taxon>Tineoidea</taxon>
        <taxon>Psychidae</taxon>
        <taxon>Oiketicinae</taxon>
        <taxon>Eumeta</taxon>
    </lineage>
</organism>
<evidence type="ECO:0000313" key="1">
    <source>
        <dbReference type="EMBL" id="GBP55328.1"/>
    </source>
</evidence>